<dbReference type="Proteomes" id="UP000887565">
    <property type="component" value="Unplaced"/>
</dbReference>
<keyword evidence="2" id="KW-1185">Reference proteome</keyword>
<sequence length="64" mass="7531">MEILVGKTAVHFIPGVLLRRVQTLHYKQFFVAKTNYFILYIIFIDYVLRNMNGARKDSLMHANT</sequence>
<evidence type="ECO:0000313" key="3">
    <source>
        <dbReference type="WBParaSite" id="nRc.2.0.1.t47701-RA"/>
    </source>
</evidence>
<dbReference type="AlphaFoldDB" id="A0A915LCZ7"/>
<feature type="transmembrane region" description="Helical" evidence="1">
    <location>
        <begin position="29"/>
        <end position="48"/>
    </location>
</feature>
<dbReference type="WBParaSite" id="nRc.2.0.1.t47701-RA">
    <property type="protein sequence ID" value="nRc.2.0.1.t47701-RA"/>
    <property type="gene ID" value="nRc.2.0.1.g47701"/>
</dbReference>
<evidence type="ECO:0000256" key="1">
    <source>
        <dbReference type="SAM" id="Phobius"/>
    </source>
</evidence>
<evidence type="ECO:0000313" key="2">
    <source>
        <dbReference type="Proteomes" id="UP000887565"/>
    </source>
</evidence>
<keyword evidence="1" id="KW-0472">Membrane</keyword>
<keyword evidence="1" id="KW-0812">Transmembrane</keyword>
<proteinExistence type="predicted"/>
<keyword evidence="1" id="KW-1133">Transmembrane helix</keyword>
<accession>A0A915LCZ7</accession>
<organism evidence="2 3">
    <name type="scientific">Romanomermis culicivorax</name>
    <name type="common">Nematode worm</name>
    <dbReference type="NCBI Taxonomy" id="13658"/>
    <lineage>
        <taxon>Eukaryota</taxon>
        <taxon>Metazoa</taxon>
        <taxon>Ecdysozoa</taxon>
        <taxon>Nematoda</taxon>
        <taxon>Enoplea</taxon>
        <taxon>Dorylaimia</taxon>
        <taxon>Mermithida</taxon>
        <taxon>Mermithoidea</taxon>
        <taxon>Mermithidae</taxon>
        <taxon>Romanomermis</taxon>
    </lineage>
</organism>
<protein>
    <submittedName>
        <fullName evidence="3">Uncharacterized protein</fullName>
    </submittedName>
</protein>
<name>A0A915LCZ7_ROMCU</name>
<reference evidence="3" key="1">
    <citation type="submission" date="2022-11" db="UniProtKB">
        <authorList>
            <consortium name="WormBaseParasite"/>
        </authorList>
    </citation>
    <scope>IDENTIFICATION</scope>
</reference>